<evidence type="ECO:0000259" key="3">
    <source>
        <dbReference type="Pfam" id="PF07687"/>
    </source>
</evidence>
<evidence type="ECO:0000256" key="1">
    <source>
        <dbReference type="ARBA" id="ARBA00022801"/>
    </source>
</evidence>
<feature type="binding site" evidence="2">
    <location>
        <position position="138"/>
    </location>
    <ligand>
        <name>Mn(2+)</name>
        <dbReference type="ChEBI" id="CHEBI:29035"/>
        <label>2</label>
    </ligand>
</feature>
<dbReference type="InterPro" id="IPR002933">
    <property type="entry name" value="Peptidase_M20"/>
</dbReference>
<comment type="cofactor">
    <cofactor evidence="2">
        <name>Mn(2+)</name>
        <dbReference type="ChEBI" id="CHEBI:29035"/>
    </cofactor>
    <text evidence="2">The Mn(2+) ion enhances activity.</text>
</comment>
<dbReference type="Pfam" id="PF07687">
    <property type="entry name" value="M20_dimer"/>
    <property type="match status" value="1"/>
</dbReference>
<feature type="binding site" evidence="2">
    <location>
        <position position="102"/>
    </location>
    <ligand>
        <name>Mn(2+)</name>
        <dbReference type="ChEBI" id="CHEBI:29035"/>
        <label>2</label>
    </ligand>
</feature>
<sequence length="396" mass="44652">MMRWFYEKLQLSERLKKHRRDLHRIPELAFQETDTASYIQNCLDELGIQYESQVAGTGILAYIPGEPGGKTYCFRADMDALQVEEQTGLDFQSQKPGCMHACGHDGHMSILLGLAAAIASDDVKTKDHIVFLFQPGEEGTGGADIIVQSGILDQYEVCEIYGLHLFPEINQGTLGIASGPMMAQNSEIDITVWGENAHGGMPHTGKDALMIASQLLISFQSIISRNINPIDPAVITFGTLKGGEVRNMIARKATMEGTIRTFTEESYRILKKRLLSIIEGFELTYDCRIDVDLRELYPAVHNPGDLVEQWKEAQGEKEVIEIAPIMLAEDFSFYQRKYPGLFFFLGTKNRDKDLIYPLHHGCFNFDEEVLMMGVESFLNILLKKKSIEFNHESERV</sequence>
<organism evidence="4 5">
    <name type="scientific">Tindallia californiensis</name>
    <dbReference type="NCBI Taxonomy" id="159292"/>
    <lineage>
        <taxon>Bacteria</taxon>
        <taxon>Bacillati</taxon>
        <taxon>Bacillota</taxon>
        <taxon>Clostridia</taxon>
        <taxon>Peptostreptococcales</taxon>
        <taxon>Tindalliaceae</taxon>
        <taxon>Tindallia</taxon>
    </lineage>
</organism>
<dbReference type="Pfam" id="PF01546">
    <property type="entry name" value="Peptidase_M20"/>
    <property type="match status" value="1"/>
</dbReference>
<dbReference type="Proteomes" id="UP000199230">
    <property type="component" value="Unassembled WGS sequence"/>
</dbReference>
<dbReference type="Gene3D" id="3.30.70.360">
    <property type="match status" value="1"/>
</dbReference>
<dbReference type="InterPro" id="IPR011650">
    <property type="entry name" value="Peptidase_M20_dimer"/>
</dbReference>
<evidence type="ECO:0000256" key="2">
    <source>
        <dbReference type="PIRSR" id="PIRSR005962-1"/>
    </source>
</evidence>
<dbReference type="Gene3D" id="3.40.630.10">
    <property type="entry name" value="Zn peptidases"/>
    <property type="match status" value="1"/>
</dbReference>
<protein>
    <submittedName>
        <fullName evidence="4">Hippurate hydrolase</fullName>
    </submittedName>
</protein>
<evidence type="ECO:0000313" key="5">
    <source>
        <dbReference type="Proteomes" id="UP000199230"/>
    </source>
</evidence>
<gene>
    <name evidence="4" type="ORF">SAMN05192546_102108</name>
</gene>
<feature type="binding site" evidence="2">
    <location>
        <position position="164"/>
    </location>
    <ligand>
        <name>Mn(2+)</name>
        <dbReference type="ChEBI" id="CHEBI:29035"/>
        <label>2</label>
    </ligand>
</feature>
<dbReference type="NCBIfam" id="TIGR01891">
    <property type="entry name" value="amidohydrolases"/>
    <property type="match status" value="1"/>
</dbReference>
<dbReference type="PANTHER" id="PTHR11014:SF98">
    <property type="entry name" value="N-ACETYLDIAMINOPIMELATE DEACETYLASE"/>
    <property type="match status" value="1"/>
</dbReference>
<dbReference type="GO" id="GO:0050118">
    <property type="term" value="F:N-acetyldiaminopimelate deacetylase activity"/>
    <property type="evidence" value="ECO:0007669"/>
    <property type="project" value="TreeGrafter"/>
</dbReference>
<dbReference type="CDD" id="cd03886">
    <property type="entry name" value="M20_Acy1"/>
    <property type="match status" value="1"/>
</dbReference>
<dbReference type="GO" id="GO:0019877">
    <property type="term" value="P:diaminopimelate biosynthetic process"/>
    <property type="evidence" value="ECO:0007669"/>
    <property type="project" value="TreeGrafter"/>
</dbReference>
<dbReference type="AlphaFoldDB" id="A0A1H3JVE0"/>
<name>A0A1H3JVE0_9FIRM</name>
<keyword evidence="1 4" id="KW-0378">Hydrolase</keyword>
<dbReference type="STRING" id="159292.SAMN05192546_102108"/>
<feature type="binding site" evidence="2">
    <location>
        <position position="104"/>
    </location>
    <ligand>
        <name>Mn(2+)</name>
        <dbReference type="ChEBI" id="CHEBI:29035"/>
        <label>2</label>
    </ligand>
</feature>
<keyword evidence="2" id="KW-0479">Metal-binding</keyword>
<dbReference type="PIRSF" id="PIRSF005962">
    <property type="entry name" value="Pept_M20D_amidohydro"/>
    <property type="match status" value="1"/>
</dbReference>
<dbReference type="SUPFAM" id="SSF55031">
    <property type="entry name" value="Bacterial exopeptidase dimerisation domain"/>
    <property type="match status" value="1"/>
</dbReference>
<dbReference type="InterPro" id="IPR036264">
    <property type="entry name" value="Bact_exopeptidase_dim_dom"/>
</dbReference>
<dbReference type="SUPFAM" id="SSF53187">
    <property type="entry name" value="Zn-dependent exopeptidases"/>
    <property type="match status" value="1"/>
</dbReference>
<feature type="binding site" evidence="2">
    <location>
        <position position="359"/>
    </location>
    <ligand>
        <name>Mn(2+)</name>
        <dbReference type="ChEBI" id="CHEBI:29035"/>
        <label>2</label>
    </ligand>
</feature>
<keyword evidence="5" id="KW-1185">Reference proteome</keyword>
<dbReference type="InterPro" id="IPR017439">
    <property type="entry name" value="Amidohydrolase"/>
</dbReference>
<proteinExistence type="predicted"/>
<dbReference type="FunFam" id="3.30.70.360:FF:000001">
    <property type="entry name" value="N-acetyldiaminopimelate deacetylase"/>
    <property type="match status" value="1"/>
</dbReference>
<keyword evidence="2" id="KW-0464">Manganese</keyword>
<reference evidence="4 5" key="1">
    <citation type="submission" date="2016-10" db="EMBL/GenBank/DDBJ databases">
        <authorList>
            <person name="de Groot N.N."/>
        </authorList>
    </citation>
    <scope>NUCLEOTIDE SEQUENCE [LARGE SCALE GENOMIC DNA]</scope>
    <source>
        <strain evidence="4 5">APO</strain>
    </source>
</reference>
<feature type="domain" description="Peptidase M20 dimerisation" evidence="3">
    <location>
        <begin position="189"/>
        <end position="279"/>
    </location>
</feature>
<evidence type="ECO:0000313" key="4">
    <source>
        <dbReference type="EMBL" id="SDY43308.1"/>
    </source>
</evidence>
<dbReference type="GO" id="GO:0046872">
    <property type="term" value="F:metal ion binding"/>
    <property type="evidence" value="ECO:0007669"/>
    <property type="project" value="UniProtKB-KW"/>
</dbReference>
<accession>A0A1H3JVE0</accession>
<dbReference type="PANTHER" id="PTHR11014">
    <property type="entry name" value="PEPTIDASE M20 FAMILY MEMBER"/>
    <property type="match status" value="1"/>
</dbReference>
<dbReference type="EMBL" id="FNPV01000002">
    <property type="protein sequence ID" value="SDY43308.1"/>
    <property type="molecule type" value="Genomic_DNA"/>
</dbReference>